<evidence type="ECO:0000313" key="9">
    <source>
        <dbReference type="Proteomes" id="UP000198598"/>
    </source>
</evidence>
<dbReference type="SUPFAM" id="SSF49785">
    <property type="entry name" value="Galactose-binding domain-like"/>
    <property type="match status" value="1"/>
</dbReference>
<keyword evidence="3" id="KW-0732">Signal</keyword>
<protein>
    <submittedName>
        <fullName evidence="8">Alpha-L-fucosidase 2</fullName>
    </submittedName>
</protein>
<proteinExistence type="predicted"/>
<dbReference type="EMBL" id="FOLQ01000004">
    <property type="protein sequence ID" value="SFD24645.1"/>
    <property type="molecule type" value="Genomic_DNA"/>
</dbReference>
<evidence type="ECO:0000259" key="7">
    <source>
        <dbReference type="Pfam" id="PF22124"/>
    </source>
</evidence>
<dbReference type="PANTHER" id="PTHR31084:SF0">
    <property type="entry name" value="ALPHA-L-FUCOSIDASE 2"/>
    <property type="match status" value="1"/>
</dbReference>
<dbReference type="InterPro" id="IPR012341">
    <property type="entry name" value="6hp_glycosidase-like_sf"/>
</dbReference>
<dbReference type="RefSeq" id="WP_093826447.1">
    <property type="nucleotide sequence ID" value="NZ_FOLQ01000004.1"/>
</dbReference>
<keyword evidence="1" id="KW-0378">Hydrolase</keyword>
<evidence type="ECO:0000259" key="5">
    <source>
        <dbReference type="Pfam" id="PF21307"/>
    </source>
</evidence>
<keyword evidence="2" id="KW-0326">Glycosidase</keyword>
<dbReference type="Gene3D" id="2.60.120.260">
    <property type="entry name" value="Galactose-binding domain-like"/>
    <property type="match status" value="1"/>
</dbReference>
<dbReference type="Gene3D" id="2.70.98.50">
    <property type="entry name" value="putative glycoside hydrolase family protein from bacillus halodurans"/>
    <property type="match status" value="1"/>
</dbReference>
<feature type="domain" description="Glycosyl hydrolase family 95 catalytic" evidence="7">
    <location>
        <begin position="471"/>
        <end position="881"/>
    </location>
</feature>
<dbReference type="Pfam" id="PF21467">
    <property type="entry name" value="BetaGal_gal-bd"/>
    <property type="match status" value="1"/>
</dbReference>
<feature type="domain" description="Alpha fucosidase A-like C-terminal" evidence="5">
    <location>
        <begin position="891"/>
        <end position="958"/>
    </location>
</feature>
<keyword evidence="9" id="KW-1185">Reference proteome</keyword>
<accession>A0A1I1QRI4</accession>
<dbReference type="Proteomes" id="UP000198598">
    <property type="component" value="Unassembled WGS sequence"/>
</dbReference>
<dbReference type="AlphaFoldDB" id="A0A1I1QRI4"/>
<feature type="domain" description="Glycosyl hydrolase family 95 N-terminal" evidence="4">
    <location>
        <begin position="32"/>
        <end position="118"/>
    </location>
</feature>
<feature type="chain" id="PRO_5011583348" evidence="3">
    <location>
        <begin position="23"/>
        <end position="970"/>
    </location>
</feature>
<gene>
    <name evidence="8" type="ORF">SAMN05216167_10481</name>
</gene>
<dbReference type="GO" id="GO:0005975">
    <property type="term" value="P:carbohydrate metabolic process"/>
    <property type="evidence" value="ECO:0007669"/>
    <property type="project" value="InterPro"/>
</dbReference>
<feature type="domain" description="Beta-galactosidase galactose-binding" evidence="6">
    <location>
        <begin position="181"/>
        <end position="242"/>
    </location>
</feature>
<evidence type="ECO:0000313" key="8">
    <source>
        <dbReference type="EMBL" id="SFD24645.1"/>
    </source>
</evidence>
<dbReference type="InterPro" id="IPR008928">
    <property type="entry name" value="6-hairpin_glycosidase_sf"/>
</dbReference>
<evidence type="ECO:0000256" key="3">
    <source>
        <dbReference type="SAM" id="SignalP"/>
    </source>
</evidence>
<evidence type="ECO:0000256" key="2">
    <source>
        <dbReference type="ARBA" id="ARBA00023295"/>
    </source>
</evidence>
<dbReference type="InterPro" id="IPR054363">
    <property type="entry name" value="GH95_cat"/>
</dbReference>
<dbReference type="Pfam" id="PF22124">
    <property type="entry name" value="Glyco_hydro_95_cat"/>
    <property type="match status" value="1"/>
</dbReference>
<evidence type="ECO:0000259" key="6">
    <source>
        <dbReference type="Pfam" id="PF21467"/>
    </source>
</evidence>
<evidence type="ECO:0000256" key="1">
    <source>
        <dbReference type="ARBA" id="ARBA00022801"/>
    </source>
</evidence>
<sequence length="970" mass="108427">MKKPTFLTLSLLTASLTLVAQAQFPVPPEPILWYKQPANQWVEALPIGNGRLGGMVFGGILEDHIQFNEATLWTGEPREYQREGAAQYLPQIRQLLAEGKQAEAEQLAQDKFMGRQSNEDGYAQKKDAWLADVRKLSNVASNPTAATFNDQSWKTMNVPTADGWEKARPREAGREGLDGAVWFRTTFDLPEAWAGKDVVLDMGRIRDQDFTYLNGELVGSDEGIAKNRRYKIPASKLKAGRNQLAIQVINLFDKGGFIGVKTNQPTFVVYPEGGQPADGVPLSQPFKYWIQDDNPPIAPRYQADYQPFGDLWMRYKNHGQAMNYRFELDLSKAISRVTYSAYGVRFTREYLASAPDQAIAVHLTASQPGQISFDATLTSLHKDASVRRIDNQTIALSVQVRNGALNGESLLHIQLQKGTITVSDKKLIVSGADEATLYLTAGTNFKKYNDVSGDPATMSQRPLQMLRAKRFDVVKAAHIKDYQTYFNTLTLDLGASPNEGLPTDERLQQFEKSYDPSLAALYLQYGRYLLISSSRPNRNGRFADAIPSQPANLQGIWNDLLTPPWGSKYTTNINLQMNYWPAEMLNLSACHEPMFTAIEELVESGRKTAKAHYNARGWVLHHNTDLWRGTAPINASNHGIWVSGGAWVSHHLWEHYRYSQDRAFLQKRAYPAMKEAAQFFVDFLVKDPKTGWLISTPSNSPEHGGLVAGPTMDHQIIRDLFKNCVAASEILGTDATFRDTLKTMYGQIAPNQIGKRGQLQEWLQDVDDPKDTHRHVSHLWGVHPGTDITWDETPDLIKAARQSLLERGDEGTGWSLAWKINFWARFRDGNHAYNMLKLLFRPAFSPEGVTGGGSYPNLFDAHPPFQIDGNFGGASGIAEMLLQSQEKRGAAQTIDLLPALPTAFPTGYINGICAQGGFVLNIRWQQGHLIGVDVTSNAGLPCVLRYGDKQMRFTTQKGKTYRLNGELKLL</sequence>
<organism evidence="8 9">
    <name type="scientific">Spirosoma endophyticum</name>
    <dbReference type="NCBI Taxonomy" id="662367"/>
    <lineage>
        <taxon>Bacteria</taxon>
        <taxon>Pseudomonadati</taxon>
        <taxon>Bacteroidota</taxon>
        <taxon>Cytophagia</taxon>
        <taxon>Cytophagales</taxon>
        <taxon>Cytophagaceae</taxon>
        <taxon>Spirosoma</taxon>
    </lineage>
</organism>
<feature type="signal peptide" evidence="3">
    <location>
        <begin position="1"/>
        <end position="22"/>
    </location>
</feature>
<dbReference type="InterPro" id="IPR008979">
    <property type="entry name" value="Galactose-bd-like_sf"/>
</dbReference>
<dbReference type="SUPFAM" id="SSF48208">
    <property type="entry name" value="Six-hairpin glycosidases"/>
    <property type="match status" value="1"/>
</dbReference>
<dbReference type="Pfam" id="PF14498">
    <property type="entry name" value="Glyco_hyd_65N_2"/>
    <property type="match status" value="2"/>
</dbReference>
<feature type="domain" description="Glycosyl hydrolase family 95 N-terminal" evidence="4">
    <location>
        <begin position="302"/>
        <end position="447"/>
    </location>
</feature>
<name>A0A1I1QRI4_9BACT</name>
<evidence type="ECO:0000259" key="4">
    <source>
        <dbReference type="Pfam" id="PF14498"/>
    </source>
</evidence>
<dbReference type="GO" id="GO:0004560">
    <property type="term" value="F:alpha-L-fucosidase activity"/>
    <property type="evidence" value="ECO:0007669"/>
    <property type="project" value="TreeGrafter"/>
</dbReference>
<dbReference type="Gene3D" id="1.50.10.10">
    <property type="match status" value="1"/>
</dbReference>
<dbReference type="InterPro" id="IPR027414">
    <property type="entry name" value="GH95_N_dom"/>
</dbReference>
<dbReference type="PANTHER" id="PTHR31084">
    <property type="entry name" value="ALPHA-L-FUCOSIDASE 2"/>
    <property type="match status" value="1"/>
</dbReference>
<dbReference type="OrthoDB" id="9802600at2"/>
<dbReference type="InterPro" id="IPR048913">
    <property type="entry name" value="BetaGal_gal-bd"/>
</dbReference>
<dbReference type="Pfam" id="PF21307">
    <property type="entry name" value="Glyco_hydro_95_C"/>
    <property type="match status" value="1"/>
</dbReference>
<dbReference type="STRING" id="662367.SAMN05216167_10481"/>
<reference evidence="8 9" key="1">
    <citation type="submission" date="2016-10" db="EMBL/GenBank/DDBJ databases">
        <authorList>
            <person name="de Groot N.N."/>
        </authorList>
    </citation>
    <scope>NUCLEOTIDE SEQUENCE [LARGE SCALE GENOMIC DNA]</scope>
    <source>
        <strain evidence="8 9">DSM 26130</strain>
    </source>
</reference>
<dbReference type="InterPro" id="IPR049053">
    <property type="entry name" value="AFCA-like_C"/>
</dbReference>